<dbReference type="Gene3D" id="1.10.630.10">
    <property type="entry name" value="Cytochrome P450"/>
    <property type="match status" value="1"/>
</dbReference>
<dbReference type="InterPro" id="IPR002401">
    <property type="entry name" value="Cyt_P450_E_grp-I"/>
</dbReference>
<dbReference type="InterPro" id="IPR001128">
    <property type="entry name" value="Cyt_P450"/>
</dbReference>
<dbReference type="InterPro" id="IPR017972">
    <property type="entry name" value="Cyt_P450_CS"/>
</dbReference>
<name>A0AA38Y549_9EURO</name>
<comment type="cofactor">
    <cofactor evidence="1 8">
        <name>heme</name>
        <dbReference type="ChEBI" id="CHEBI:30413"/>
    </cofactor>
</comment>
<evidence type="ECO:0000256" key="9">
    <source>
        <dbReference type="RuleBase" id="RU000461"/>
    </source>
</evidence>
<dbReference type="GO" id="GO:0004497">
    <property type="term" value="F:monooxygenase activity"/>
    <property type="evidence" value="ECO:0007669"/>
    <property type="project" value="UniProtKB-KW"/>
</dbReference>
<proteinExistence type="inferred from homology"/>
<sequence>MTSVFQFISDIHAISWRFWTVGCFAIIAHIVYNLYLHPLSGYPGPLLWRASLLPYLCSLVRGDISYNCKSFHEKYGDVVRISPNELSYRNVQAWKDIYANRPGHTLLPKEVNFYTPPKVAHNILTADHAYHAKIRRNVANAFSEKALRAQEGLIKSHVDLLIVRLGELADAKQKLDIVMWYNYATFDIIGDLAFGKPFGCLKNSDLHPWVRMQFLFNTAAPLLLTMSMVPFGMRLLRLVVPKKTMQIRKDHVALTEEAVRERLARKTERADFIHFMDRDIGAEGNKLSFDELVSNASALINAGSETTATLLSGATFYLLKNPDVLKKITDEIRGAFTSEVDINFASVSNLKYTLACLNEALRVYPPVPTGLPRVIPAGGELIIERFVPEKDKTVVSVNNWACYHSEEYFRDAGKFVPERWLDDPRYTDDNKKIWQPFSVGPRVCIGRNLAYVEMRLILARVLYQFDMHLEPDSTNWADQRMWVLWEKGELNVTLTRAQRLTK</sequence>
<dbReference type="PANTHER" id="PTHR24305:SF230">
    <property type="entry name" value="P450, PUTATIVE (EUROFUNG)-RELATED"/>
    <property type="match status" value="1"/>
</dbReference>
<dbReference type="FunFam" id="1.10.630.10:FF:000047">
    <property type="entry name" value="Cytochrome P450 monooxygenase"/>
    <property type="match status" value="1"/>
</dbReference>
<evidence type="ECO:0000256" key="6">
    <source>
        <dbReference type="ARBA" id="ARBA00023004"/>
    </source>
</evidence>
<evidence type="ECO:0000256" key="2">
    <source>
        <dbReference type="ARBA" id="ARBA00010617"/>
    </source>
</evidence>
<keyword evidence="5 9" id="KW-0560">Oxidoreductase</keyword>
<dbReference type="PRINTS" id="PR00463">
    <property type="entry name" value="EP450I"/>
</dbReference>
<gene>
    <name evidence="11" type="ORF">H2204_005662</name>
</gene>
<keyword evidence="12" id="KW-1185">Reference proteome</keyword>
<dbReference type="GO" id="GO:0009403">
    <property type="term" value="P:toxin biosynthetic process"/>
    <property type="evidence" value="ECO:0007669"/>
    <property type="project" value="UniProtKB-ARBA"/>
</dbReference>
<evidence type="ECO:0000256" key="4">
    <source>
        <dbReference type="ARBA" id="ARBA00022723"/>
    </source>
</evidence>
<evidence type="ECO:0000256" key="8">
    <source>
        <dbReference type="PIRSR" id="PIRSR602401-1"/>
    </source>
</evidence>
<evidence type="ECO:0000313" key="12">
    <source>
        <dbReference type="Proteomes" id="UP001172681"/>
    </source>
</evidence>
<evidence type="ECO:0000256" key="10">
    <source>
        <dbReference type="SAM" id="Phobius"/>
    </source>
</evidence>
<comment type="similarity">
    <text evidence="2 9">Belongs to the cytochrome P450 family.</text>
</comment>
<evidence type="ECO:0000256" key="1">
    <source>
        <dbReference type="ARBA" id="ARBA00001971"/>
    </source>
</evidence>
<dbReference type="InterPro" id="IPR050121">
    <property type="entry name" value="Cytochrome_P450_monoxygenase"/>
</dbReference>
<keyword evidence="4 8" id="KW-0479">Metal-binding</keyword>
<dbReference type="GO" id="GO:0005506">
    <property type="term" value="F:iron ion binding"/>
    <property type="evidence" value="ECO:0007669"/>
    <property type="project" value="InterPro"/>
</dbReference>
<feature type="transmembrane region" description="Helical" evidence="10">
    <location>
        <begin position="16"/>
        <end position="35"/>
    </location>
</feature>
<keyword evidence="10" id="KW-0472">Membrane</keyword>
<dbReference type="AlphaFoldDB" id="A0AA38Y549"/>
<accession>A0AA38Y549</accession>
<evidence type="ECO:0000256" key="3">
    <source>
        <dbReference type="ARBA" id="ARBA00022617"/>
    </source>
</evidence>
<dbReference type="GO" id="GO:0016705">
    <property type="term" value="F:oxidoreductase activity, acting on paired donors, with incorporation or reduction of molecular oxygen"/>
    <property type="evidence" value="ECO:0007669"/>
    <property type="project" value="InterPro"/>
</dbReference>
<keyword evidence="7 9" id="KW-0503">Monooxygenase</keyword>
<keyword evidence="10" id="KW-1133">Transmembrane helix</keyword>
<organism evidence="11 12">
    <name type="scientific">Knufia peltigerae</name>
    <dbReference type="NCBI Taxonomy" id="1002370"/>
    <lineage>
        <taxon>Eukaryota</taxon>
        <taxon>Fungi</taxon>
        <taxon>Dikarya</taxon>
        <taxon>Ascomycota</taxon>
        <taxon>Pezizomycotina</taxon>
        <taxon>Eurotiomycetes</taxon>
        <taxon>Chaetothyriomycetidae</taxon>
        <taxon>Chaetothyriales</taxon>
        <taxon>Trichomeriaceae</taxon>
        <taxon>Knufia</taxon>
    </lineage>
</organism>
<dbReference type="SUPFAM" id="SSF48264">
    <property type="entry name" value="Cytochrome P450"/>
    <property type="match status" value="1"/>
</dbReference>
<dbReference type="CDD" id="cd11058">
    <property type="entry name" value="CYP60B-like"/>
    <property type="match status" value="1"/>
</dbReference>
<keyword evidence="6 8" id="KW-0408">Iron</keyword>
<evidence type="ECO:0000256" key="5">
    <source>
        <dbReference type="ARBA" id="ARBA00023002"/>
    </source>
</evidence>
<dbReference type="EMBL" id="JAPDRN010000032">
    <property type="protein sequence ID" value="KAJ9635702.1"/>
    <property type="molecule type" value="Genomic_DNA"/>
</dbReference>
<dbReference type="Pfam" id="PF00067">
    <property type="entry name" value="p450"/>
    <property type="match status" value="1"/>
</dbReference>
<dbReference type="PROSITE" id="PS00086">
    <property type="entry name" value="CYTOCHROME_P450"/>
    <property type="match status" value="1"/>
</dbReference>
<feature type="binding site" description="axial binding residue" evidence="8">
    <location>
        <position position="444"/>
    </location>
    <ligand>
        <name>heme</name>
        <dbReference type="ChEBI" id="CHEBI:30413"/>
    </ligand>
    <ligandPart>
        <name>Fe</name>
        <dbReference type="ChEBI" id="CHEBI:18248"/>
    </ligandPart>
</feature>
<dbReference type="GO" id="GO:0020037">
    <property type="term" value="F:heme binding"/>
    <property type="evidence" value="ECO:0007669"/>
    <property type="project" value="InterPro"/>
</dbReference>
<reference evidence="11" key="1">
    <citation type="submission" date="2022-10" db="EMBL/GenBank/DDBJ databases">
        <title>Culturing micro-colonial fungi from biological soil crusts in the Mojave desert and describing Neophaeococcomyces mojavensis, and introducing the new genera and species Taxawa tesnikishii.</title>
        <authorList>
            <person name="Kurbessoian T."/>
            <person name="Stajich J.E."/>
        </authorList>
    </citation>
    <scope>NUCLEOTIDE SEQUENCE</scope>
    <source>
        <strain evidence="11">TK_35</strain>
    </source>
</reference>
<dbReference type="PANTHER" id="PTHR24305">
    <property type="entry name" value="CYTOCHROME P450"/>
    <property type="match status" value="1"/>
</dbReference>
<dbReference type="InterPro" id="IPR036396">
    <property type="entry name" value="Cyt_P450_sf"/>
</dbReference>
<keyword evidence="3 8" id="KW-0349">Heme</keyword>
<evidence type="ECO:0000256" key="7">
    <source>
        <dbReference type="ARBA" id="ARBA00023033"/>
    </source>
</evidence>
<evidence type="ECO:0000313" key="11">
    <source>
        <dbReference type="EMBL" id="KAJ9635702.1"/>
    </source>
</evidence>
<protein>
    <recommendedName>
        <fullName evidence="13">Cytochrome P450</fullName>
    </recommendedName>
</protein>
<dbReference type="PRINTS" id="PR00385">
    <property type="entry name" value="P450"/>
</dbReference>
<evidence type="ECO:0008006" key="13">
    <source>
        <dbReference type="Google" id="ProtNLM"/>
    </source>
</evidence>
<dbReference type="Proteomes" id="UP001172681">
    <property type="component" value="Unassembled WGS sequence"/>
</dbReference>
<comment type="caution">
    <text evidence="11">The sequence shown here is derived from an EMBL/GenBank/DDBJ whole genome shotgun (WGS) entry which is preliminary data.</text>
</comment>
<keyword evidence="10" id="KW-0812">Transmembrane</keyword>